<proteinExistence type="predicted"/>
<name>A0ABW9DZM8_9BURK</name>
<dbReference type="InterPro" id="IPR036291">
    <property type="entry name" value="NAD(P)-bd_dom_sf"/>
</dbReference>
<evidence type="ECO:0000256" key="2">
    <source>
        <dbReference type="ARBA" id="ARBA00023002"/>
    </source>
</evidence>
<dbReference type="Pfam" id="PF13561">
    <property type="entry name" value="adh_short_C2"/>
    <property type="match status" value="1"/>
</dbReference>
<keyword evidence="4" id="KW-1185">Reference proteome</keyword>
<evidence type="ECO:0000313" key="3">
    <source>
        <dbReference type="EMBL" id="MFM0640535.1"/>
    </source>
</evidence>
<dbReference type="PANTHER" id="PTHR43296">
    <property type="entry name" value="PEROXISOMAL 2,4-DIENOYL-COA REDUCTASE"/>
    <property type="match status" value="1"/>
</dbReference>
<dbReference type="NCBIfam" id="NF005752">
    <property type="entry name" value="PRK07576.1"/>
    <property type="match status" value="1"/>
</dbReference>
<dbReference type="PANTHER" id="PTHR43296:SF2">
    <property type="entry name" value="PEROXISOMAL 2,4-DIENOYL-COA REDUCTASE [(3E)-ENOYL-COA-PRODUCING]"/>
    <property type="match status" value="1"/>
</dbReference>
<dbReference type="SUPFAM" id="SSF51735">
    <property type="entry name" value="NAD(P)-binding Rossmann-fold domains"/>
    <property type="match status" value="1"/>
</dbReference>
<dbReference type="RefSeq" id="WP_408339228.1">
    <property type="nucleotide sequence ID" value="NZ_JAQQCF010000029.1"/>
</dbReference>
<comment type="caution">
    <text evidence="3">The sequence shown here is derived from an EMBL/GenBank/DDBJ whole genome shotgun (WGS) entry which is preliminary data.</text>
</comment>
<dbReference type="InterPro" id="IPR045017">
    <property type="entry name" value="DECR2-like"/>
</dbReference>
<sequence length="280" mass="28955">MHDVFTSDLLVGKVAFVTGGTSGINHHIALRYAKAGARVALIGRNVEKAEAAAAVVRKAGGEAVGLSADVRDYAGLEGAFKAVHDRWGEIDIVIAGAAGNFVAPVLGMSSNGFRTVIDIDLVGTFNTVRAAFAFLRRPGAAIIAISASHSTMPVAAQAHVCAAKAGIDMLIKSLSLEWGSQGVRCLGIAPGAVENTEGMRRLAPNGAENLQQIFASIPLGRQATRDDIADLALFLVSGAANYINGTIISIDGGSLNSGGQRIGEMLMASVEDARVERGHP</sequence>
<protein>
    <submittedName>
        <fullName evidence="3">SDR family oxidoreductase</fullName>
    </submittedName>
</protein>
<reference evidence="3 4" key="1">
    <citation type="journal article" date="2024" name="Chem. Sci.">
        <title>Discovery of megapolipeptins by genome mining of a Burkholderiales bacteria collection.</title>
        <authorList>
            <person name="Paulo B.S."/>
            <person name="Recchia M.J.J."/>
            <person name="Lee S."/>
            <person name="Fergusson C.H."/>
            <person name="Romanowski S.B."/>
            <person name="Hernandez A."/>
            <person name="Krull N."/>
            <person name="Liu D.Y."/>
            <person name="Cavanagh H."/>
            <person name="Bos A."/>
            <person name="Gray C.A."/>
            <person name="Murphy B.T."/>
            <person name="Linington R.G."/>
            <person name="Eustaquio A.S."/>
        </authorList>
    </citation>
    <scope>NUCLEOTIDE SEQUENCE [LARGE SCALE GENOMIC DNA]</scope>
    <source>
        <strain evidence="3 4">RL17-338-BIC-A</strain>
    </source>
</reference>
<evidence type="ECO:0000313" key="4">
    <source>
        <dbReference type="Proteomes" id="UP001629432"/>
    </source>
</evidence>
<accession>A0ABW9DZM8</accession>
<dbReference type="PRINTS" id="PR00081">
    <property type="entry name" value="GDHRDH"/>
</dbReference>
<keyword evidence="2" id="KW-0560">Oxidoreductase</keyword>
<dbReference type="Gene3D" id="3.40.50.720">
    <property type="entry name" value="NAD(P)-binding Rossmann-like Domain"/>
    <property type="match status" value="1"/>
</dbReference>
<dbReference type="EMBL" id="JAQQCF010000029">
    <property type="protein sequence ID" value="MFM0640535.1"/>
    <property type="molecule type" value="Genomic_DNA"/>
</dbReference>
<keyword evidence="1" id="KW-0521">NADP</keyword>
<evidence type="ECO:0000256" key="1">
    <source>
        <dbReference type="ARBA" id="ARBA00022857"/>
    </source>
</evidence>
<organism evidence="3 4">
    <name type="scientific">Paraburkholderia metrosideri</name>
    <dbReference type="NCBI Taxonomy" id="580937"/>
    <lineage>
        <taxon>Bacteria</taxon>
        <taxon>Pseudomonadati</taxon>
        <taxon>Pseudomonadota</taxon>
        <taxon>Betaproteobacteria</taxon>
        <taxon>Burkholderiales</taxon>
        <taxon>Burkholderiaceae</taxon>
        <taxon>Paraburkholderia</taxon>
    </lineage>
</organism>
<dbReference type="InterPro" id="IPR002347">
    <property type="entry name" value="SDR_fam"/>
</dbReference>
<dbReference type="Proteomes" id="UP001629432">
    <property type="component" value="Unassembled WGS sequence"/>
</dbReference>
<gene>
    <name evidence="3" type="ORF">PQQ63_27935</name>
</gene>